<sequence length="1015" mass="114764">MRLPAHRPFVRTLWLARCFVLACFALITCLSLSVLAGWAFDWPILLDWGAGQTTTKAMTALGMLLTGFAMLFSAASRWRAYRPWRRGLGLVAGILAFGVLVLGGGILLAQVNATFRMPAEAGFWGLVPTRGTGLCFLLFGLVLLSARSSLLLKIFSACLALAFTLAWLALLSLVYGDRPTEPNRIFGQISLPSVVGTLTLCAGLVMLRPREGLVRILMAQNHAGKLVRQLLPLALFLTSFFGLLRIWAQHHWGFSTEFGAAVYSTLIAVIMVFVILIHAQSVVRFERQKARSDKRIAKNLAERERRFRGIFNSTFQFIGLTSPEGVLLETNQSSLDAAGTVAAQEVGRPFWQCSWWRHSEAAQERLKDGITRAAAGEAVRFQTDYLAADGTCRPVDFSLSPVLNEEGRVAYLVPEARDISEHRMTTEKLEGSSQRLLLATQAAGIGIWDWNIVTNHLVWDDLMHQIYQTSAIEPWQGYEIWESRLHPDDRAGTLQALQETLEGKRDFNIVFRIIWPDESVHYIQTNAILQRAPDGTPLRMLGTNADITKQVMSEAGLLESEERFRHAFEYSAIGFALLEPDGTWMTMNRALCEIVGYTEEELLGRTFQDITHPDDLEADMENVNRLIRGEITHYQMEKRYIRKDGSVVWIVLTASLVKEADGSPAYFISQVEDITQRHEAERVLNYQQKQLRMLIEHTPAAVAMFDHDMCYVAASRRWREDYHLQSQPLLGRSHYEVFPEIGEDWKEIHRQALAGAVVSKDEDRFIRADGQEEWLRWEVRPWMEVDGEIGGVVMFTEVITERKQAAENIRASLEEKEVLLREIHHRVKNNMQIISSLLQLQTSALHDPADVAIFQDCQARIHAMAMVHDRLYRSGNLSTINFGDHLRELASLMARGQAARMSHILMDVQCDDVELDLDKAIPLGLIATELITNAFKHAFKDREEGRITILLQKSEDKHMILRISDDGHGIPVNDDPISARTLGLRLVRSLSYQMRAQIFFPQQTAGCCVEINFNV</sequence>
<name>A0A4R7SQH7_9BACT</name>
<comment type="catalytic activity">
    <reaction evidence="1">
        <text>ATP + protein L-histidine = ADP + protein N-phospho-L-histidine.</text>
        <dbReference type="EC" id="2.7.13.3"/>
    </reaction>
</comment>
<dbReference type="InterPro" id="IPR000014">
    <property type="entry name" value="PAS"/>
</dbReference>
<dbReference type="SMART" id="SM00387">
    <property type="entry name" value="HATPase_c"/>
    <property type="match status" value="1"/>
</dbReference>
<evidence type="ECO:0000256" key="5">
    <source>
        <dbReference type="ARBA" id="ARBA00022777"/>
    </source>
</evidence>
<dbReference type="EMBL" id="SOCA01000001">
    <property type="protein sequence ID" value="TDU80849.1"/>
    <property type="molecule type" value="Genomic_DNA"/>
</dbReference>
<organism evidence="9 10">
    <name type="scientific">Prosthecobacter fusiformis</name>
    <dbReference type="NCBI Taxonomy" id="48464"/>
    <lineage>
        <taxon>Bacteria</taxon>
        <taxon>Pseudomonadati</taxon>
        <taxon>Verrucomicrobiota</taxon>
        <taxon>Verrucomicrobiia</taxon>
        <taxon>Verrucomicrobiales</taxon>
        <taxon>Verrucomicrobiaceae</taxon>
        <taxon>Prosthecobacter</taxon>
    </lineage>
</organism>
<keyword evidence="10" id="KW-1185">Reference proteome</keyword>
<dbReference type="SMART" id="SM00086">
    <property type="entry name" value="PAC"/>
    <property type="match status" value="4"/>
</dbReference>
<dbReference type="SUPFAM" id="SSF55874">
    <property type="entry name" value="ATPase domain of HSP90 chaperone/DNA topoisomerase II/histidine kinase"/>
    <property type="match status" value="1"/>
</dbReference>
<dbReference type="Gene3D" id="3.30.450.20">
    <property type="entry name" value="PAS domain"/>
    <property type="match status" value="4"/>
</dbReference>
<feature type="domain" description="PAC" evidence="8">
    <location>
        <begin position="634"/>
        <end position="686"/>
    </location>
</feature>
<keyword evidence="6" id="KW-1133">Transmembrane helix</keyword>
<feature type="transmembrane region" description="Helical" evidence="6">
    <location>
        <begin position="150"/>
        <end position="173"/>
    </location>
</feature>
<evidence type="ECO:0000256" key="4">
    <source>
        <dbReference type="ARBA" id="ARBA00022679"/>
    </source>
</evidence>
<dbReference type="Pfam" id="PF07568">
    <property type="entry name" value="HisKA_2"/>
    <property type="match status" value="1"/>
</dbReference>
<dbReference type="InterPro" id="IPR013655">
    <property type="entry name" value="PAS_fold_3"/>
</dbReference>
<protein>
    <recommendedName>
        <fullName evidence="2">histidine kinase</fullName>
        <ecNumber evidence="2">2.7.13.3</ecNumber>
    </recommendedName>
</protein>
<dbReference type="InterPro" id="IPR052162">
    <property type="entry name" value="Sensor_kinase/Photoreceptor"/>
</dbReference>
<feature type="transmembrane region" description="Helical" evidence="6">
    <location>
        <begin position="87"/>
        <end position="109"/>
    </location>
</feature>
<feature type="transmembrane region" description="Helical" evidence="6">
    <location>
        <begin position="12"/>
        <end position="37"/>
    </location>
</feature>
<dbReference type="AlphaFoldDB" id="A0A4R7SQH7"/>
<dbReference type="InterPro" id="IPR035965">
    <property type="entry name" value="PAS-like_dom_sf"/>
</dbReference>
<feature type="transmembrane region" description="Helical" evidence="6">
    <location>
        <begin position="57"/>
        <end position="75"/>
    </location>
</feature>
<reference evidence="9 10" key="1">
    <citation type="submission" date="2019-03" db="EMBL/GenBank/DDBJ databases">
        <title>Genomic Encyclopedia of Archaeal and Bacterial Type Strains, Phase II (KMG-II): from individual species to whole genera.</title>
        <authorList>
            <person name="Goeker M."/>
        </authorList>
    </citation>
    <scope>NUCLEOTIDE SEQUENCE [LARGE SCALE GENOMIC DNA]</scope>
    <source>
        <strain evidence="9 10">ATCC 25309</strain>
    </source>
</reference>
<feature type="transmembrane region" description="Helical" evidence="6">
    <location>
        <begin position="185"/>
        <end position="209"/>
    </location>
</feature>
<dbReference type="PANTHER" id="PTHR43304:SF1">
    <property type="entry name" value="PAC DOMAIN-CONTAINING PROTEIN"/>
    <property type="match status" value="1"/>
</dbReference>
<dbReference type="RefSeq" id="WP_133792844.1">
    <property type="nucleotide sequence ID" value="NZ_SOCA01000001.1"/>
</dbReference>
<dbReference type="PROSITE" id="PS50112">
    <property type="entry name" value="PAS"/>
    <property type="match status" value="1"/>
</dbReference>
<dbReference type="SUPFAM" id="SSF55785">
    <property type="entry name" value="PYP-like sensor domain (PAS domain)"/>
    <property type="match status" value="4"/>
</dbReference>
<feature type="domain" description="PAS" evidence="7">
    <location>
        <begin position="560"/>
        <end position="630"/>
    </location>
</feature>
<dbReference type="InterPro" id="IPR011495">
    <property type="entry name" value="Sig_transdc_His_kin_sub2_dim/P"/>
</dbReference>
<dbReference type="GO" id="GO:0004673">
    <property type="term" value="F:protein histidine kinase activity"/>
    <property type="evidence" value="ECO:0007669"/>
    <property type="project" value="UniProtKB-EC"/>
</dbReference>
<keyword evidence="5" id="KW-0418">Kinase</keyword>
<dbReference type="Pfam" id="PF08448">
    <property type="entry name" value="PAS_4"/>
    <property type="match status" value="2"/>
</dbReference>
<dbReference type="PROSITE" id="PS50113">
    <property type="entry name" value="PAC"/>
    <property type="match status" value="3"/>
</dbReference>
<dbReference type="SMART" id="SM00091">
    <property type="entry name" value="PAS"/>
    <property type="match status" value="4"/>
</dbReference>
<dbReference type="InterPro" id="IPR013656">
    <property type="entry name" value="PAS_4"/>
</dbReference>
<gene>
    <name evidence="9" type="ORF">EI77_00147</name>
</gene>
<keyword evidence="6" id="KW-0472">Membrane</keyword>
<dbReference type="Gene3D" id="2.10.70.100">
    <property type="match status" value="1"/>
</dbReference>
<dbReference type="Proteomes" id="UP000295662">
    <property type="component" value="Unassembled WGS sequence"/>
</dbReference>
<evidence type="ECO:0000313" key="10">
    <source>
        <dbReference type="Proteomes" id="UP000295662"/>
    </source>
</evidence>
<evidence type="ECO:0000313" key="9">
    <source>
        <dbReference type="EMBL" id="TDU80849.1"/>
    </source>
</evidence>
<dbReference type="InterPro" id="IPR001610">
    <property type="entry name" value="PAC"/>
</dbReference>
<dbReference type="NCBIfam" id="TIGR00229">
    <property type="entry name" value="sensory_box"/>
    <property type="match status" value="3"/>
</dbReference>
<dbReference type="Pfam" id="PF08447">
    <property type="entry name" value="PAS_3"/>
    <property type="match status" value="2"/>
</dbReference>
<evidence type="ECO:0000259" key="8">
    <source>
        <dbReference type="PROSITE" id="PS50113"/>
    </source>
</evidence>
<feature type="domain" description="PAC" evidence="8">
    <location>
        <begin position="379"/>
        <end position="431"/>
    </location>
</feature>
<dbReference type="InterPro" id="IPR036890">
    <property type="entry name" value="HATPase_C_sf"/>
</dbReference>
<dbReference type="PANTHER" id="PTHR43304">
    <property type="entry name" value="PHYTOCHROME-LIKE PROTEIN CPH1"/>
    <property type="match status" value="1"/>
</dbReference>
<dbReference type="EC" id="2.7.13.3" evidence="2"/>
<feature type="transmembrane region" description="Helical" evidence="6">
    <location>
        <begin position="230"/>
        <end position="248"/>
    </location>
</feature>
<keyword evidence="4" id="KW-0808">Transferase</keyword>
<feature type="domain" description="PAC" evidence="8">
    <location>
        <begin position="759"/>
        <end position="811"/>
    </location>
</feature>
<keyword evidence="3" id="KW-0597">Phosphoprotein</keyword>
<dbReference type="Pfam" id="PF02518">
    <property type="entry name" value="HATPase_c"/>
    <property type="match status" value="1"/>
</dbReference>
<dbReference type="InterPro" id="IPR000700">
    <property type="entry name" value="PAS-assoc_C"/>
</dbReference>
<proteinExistence type="predicted"/>
<accession>A0A4R7SQH7</accession>
<evidence type="ECO:0000256" key="3">
    <source>
        <dbReference type="ARBA" id="ARBA00022553"/>
    </source>
</evidence>
<evidence type="ECO:0000256" key="2">
    <source>
        <dbReference type="ARBA" id="ARBA00012438"/>
    </source>
</evidence>
<dbReference type="CDD" id="cd00130">
    <property type="entry name" value="PAS"/>
    <property type="match status" value="4"/>
</dbReference>
<dbReference type="InterPro" id="IPR003594">
    <property type="entry name" value="HATPase_dom"/>
</dbReference>
<feature type="transmembrane region" description="Helical" evidence="6">
    <location>
        <begin position="260"/>
        <end position="279"/>
    </location>
</feature>
<evidence type="ECO:0000259" key="7">
    <source>
        <dbReference type="PROSITE" id="PS50112"/>
    </source>
</evidence>
<keyword evidence="6" id="KW-0812">Transmembrane</keyword>
<evidence type="ECO:0000256" key="6">
    <source>
        <dbReference type="SAM" id="Phobius"/>
    </source>
</evidence>
<dbReference type="OrthoDB" id="174277at2"/>
<evidence type="ECO:0000256" key="1">
    <source>
        <dbReference type="ARBA" id="ARBA00000085"/>
    </source>
</evidence>
<comment type="caution">
    <text evidence="9">The sequence shown here is derived from an EMBL/GenBank/DDBJ whole genome shotgun (WGS) entry which is preliminary data.</text>
</comment>
<dbReference type="Gene3D" id="3.30.565.10">
    <property type="entry name" value="Histidine kinase-like ATPase, C-terminal domain"/>
    <property type="match status" value="1"/>
</dbReference>
<feature type="transmembrane region" description="Helical" evidence="6">
    <location>
        <begin position="121"/>
        <end position="143"/>
    </location>
</feature>